<dbReference type="Proteomes" id="UP001211907">
    <property type="component" value="Unassembled WGS sequence"/>
</dbReference>
<organism evidence="3 4">
    <name type="scientific">Physocladia obscura</name>
    <dbReference type="NCBI Taxonomy" id="109957"/>
    <lineage>
        <taxon>Eukaryota</taxon>
        <taxon>Fungi</taxon>
        <taxon>Fungi incertae sedis</taxon>
        <taxon>Chytridiomycota</taxon>
        <taxon>Chytridiomycota incertae sedis</taxon>
        <taxon>Chytridiomycetes</taxon>
        <taxon>Chytridiales</taxon>
        <taxon>Chytriomycetaceae</taxon>
        <taxon>Physocladia</taxon>
    </lineage>
</organism>
<keyword evidence="2" id="KW-0472">Membrane</keyword>
<sequence>MNNNNNVCPFKLKFSALKALCPHTARASVKATSGNAADMERQTDESDAFLANEKSANLKQNHPKRHHRGLFLLLLAILAWIILKHICPHFRNGHPSTHHLFLETNGTVPAPPHALIVHYDSTVDPTTVSLRWHLYVRETKDGDIPPHTDLPSNNSHKHRSKHNSEKDGDDDEEEKWFTECLPTALDWKNGLAVFDKSCVNIGAHYSAAEPGYTLTYAIIVVGKKNVADETKEFGDEEVSDVEFKKLMAEVRDEESLTWPGRRNYFLLTKLRLVKEKAAM</sequence>
<dbReference type="AlphaFoldDB" id="A0AAD5XCZ3"/>
<evidence type="ECO:0000313" key="3">
    <source>
        <dbReference type="EMBL" id="KAJ3122845.1"/>
    </source>
</evidence>
<comment type="caution">
    <text evidence="3">The sequence shown here is derived from an EMBL/GenBank/DDBJ whole genome shotgun (WGS) entry which is preliminary data.</text>
</comment>
<keyword evidence="2" id="KW-0812">Transmembrane</keyword>
<keyword evidence="2" id="KW-1133">Transmembrane helix</keyword>
<evidence type="ECO:0000256" key="1">
    <source>
        <dbReference type="SAM" id="MobiDB-lite"/>
    </source>
</evidence>
<evidence type="ECO:0000313" key="4">
    <source>
        <dbReference type="Proteomes" id="UP001211907"/>
    </source>
</evidence>
<evidence type="ECO:0000256" key="2">
    <source>
        <dbReference type="SAM" id="Phobius"/>
    </source>
</evidence>
<reference evidence="3" key="1">
    <citation type="submission" date="2020-05" db="EMBL/GenBank/DDBJ databases">
        <title>Phylogenomic resolution of chytrid fungi.</title>
        <authorList>
            <person name="Stajich J.E."/>
            <person name="Amses K."/>
            <person name="Simmons R."/>
            <person name="Seto K."/>
            <person name="Myers J."/>
            <person name="Bonds A."/>
            <person name="Quandt C.A."/>
            <person name="Barry K."/>
            <person name="Liu P."/>
            <person name="Grigoriev I."/>
            <person name="Longcore J.E."/>
            <person name="James T.Y."/>
        </authorList>
    </citation>
    <scope>NUCLEOTIDE SEQUENCE</scope>
    <source>
        <strain evidence="3">JEL0513</strain>
    </source>
</reference>
<accession>A0AAD5XCZ3</accession>
<keyword evidence="4" id="KW-1185">Reference proteome</keyword>
<feature type="transmembrane region" description="Helical" evidence="2">
    <location>
        <begin position="69"/>
        <end position="86"/>
    </location>
</feature>
<dbReference type="EMBL" id="JADGJH010000778">
    <property type="protein sequence ID" value="KAJ3122845.1"/>
    <property type="molecule type" value="Genomic_DNA"/>
</dbReference>
<proteinExistence type="predicted"/>
<gene>
    <name evidence="3" type="ORF">HK100_011817</name>
</gene>
<name>A0AAD5XCZ3_9FUNG</name>
<feature type="region of interest" description="Disordered" evidence="1">
    <location>
        <begin position="143"/>
        <end position="173"/>
    </location>
</feature>
<protein>
    <submittedName>
        <fullName evidence="3">Uncharacterized protein</fullName>
    </submittedName>
</protein>